<dbReference type="AlphaFoldDB" id="A0A382AWB5"/>
<proteinExistence type="predicted"/>
<name>A0A382AWB5_9ZZZZ</name>
<dbReference type="InterPro" id="IPR032274">
    <property type="entry name" value="DUF4835"/>
</dbReference>
<organism evidence="1">
    <name type="scientific">marine metagenome</name>
    <dbReference type="NCBI Taxonomy" id="408172"/>
    <lineage>
        <taxon>unclassified sequences</taxon>
        <taxon>metagenomes</taxon>
        <taxon>ecological metagenomes</taxon>
    </lineage>
</organism>
<reference evidence="1" key="1">
    <citation type="submission" date="2018-05" db="EMBL/GenBank/DDBJ databases">
        <authorList>
            <person name="Lanie J.A."/>
            <person name="Ng W.-L."/>
            <person name="Kazmierczak K.M."/>
            <person name="Andrzejewski T.M."/>
            <person name="Davidsen T.M."/>
            <person name="Wayne K.J."/>
            <person name="Tettelin H."/>
            <person name="Glass J.I."/>
            <person name="Rusch D."/>
            <person name="Podicherti R."/>
            <person name="Tsui H.-C.T."/>
            <person name="Winkler M.E."/>
        </authorList>
    </citation>
    <scope>NUCLEOTIDE SEQUENCE</scope>
</reference>
<protein>
    <recommendedName>
        <fullName evidence="2">DUF4835 domain-containing protein</fullName>
    </recommendedName>
</protein>
<dbReference type="EMBL" id="UINC01026921">
    <property type="protein sequence ID" value="SVB05247.1"/>
    <property type="molecule type" value="Genomic_DNA"/>
</dbReference>
<accession>A0A382AWB5</accession>
<sequence length="275" mass="31959">MRMLLTFLVLSSMILAQFGKVEISVDDRLLRDSERQKISSIRDEINRFFSGRIWDEKFESLKIPLYISIAFQGIAQKGGMETYHAQVLVSDGMDIRYFDKSVQFHYNPAGSIQFDPVIFDPLGSFFAFYAYTVLAGWMDTYEFYGGNHPYDQAREIALRGMASDYPKGWSTRVQLLKEVTGNKGLREARFAFYVAMDLFEQGKPDNALIEFGLMMEGLEIVFRQFPTGRTLYFINAHREKLVHRLNLLGQEEMLFRLSEMDPAHKDNYIRGLKKR</sequence>
<dbReference type="Pfam" id="PF16119">
    <property type="entry name" value="DUF4835"/>
    <property type="match status" value="1"/>
</dbReference>
<gene>
    <name evidence="1" type="ORF">METZ01_LOCUS158101</name>
</gene>
<evidence type="ECO:0000313" key="1">
    <source>
        <dbReference type="EMBL" id="SVB05247.1"/>
    </source>
</evidence>
<evidence type="ECO:0008006" key="2">
    <source>
        <dbReference type="Google" id="ProtNLM"/>
    </source>
</evidence>